<comment type="caution">
    <text evidence="5">The sequence shown here is derived from an EMBL/GenBank/DDBJ whole genome shotgun (WGS) entry which is preliminary data.</text>
</comment>
<keyword evidence="6" id="KW-1185">Reference proteome</keyword>
<dbReference type="PANTHER" id="PTHR44688">
    <property type="entry name" value="DNA-BINDING TRANSCRIPTIONAL ACTIVATOR DEVR_DOSR"/>
    <property type="match status" value="1"/>
</dbReference>
<protein>
    <recommendedName>
        <fullName evidence="4">HTH luxR-type domain-containing protein</fullName>
    </recommendedName>
</protein>
<evidence type="ECO:0000313" key="6">
    <source>
        <dbReference type="Proteomes" id="UP001501671"/>
    </source>
</evidence>
<proteinExistence type="predicted"/>
<dbReference type="SMART" id="SM00421">
    <property type="entry name" value="HTH_LUXR"/>
    <property type="match status" value="1"/>
</dbReference>
<keyword evidence="2" id="KW-0238">DNA-binding</keyword>
<dbReference type="InterPro" id="IPR036388">
    <property type="entry name" value="WH-like_DNA-bd_sf"/>
</dbReference>
<dbReference type="CDD" id="cd06170">
    <property type="entry name" value="LuxR_C_like"/>
    <property type="match status" value="1"/>
</dbReference>
<evidence type="ECO:0000256" key="2">
    <source>
        <dbReference type="ARBA" id="ARBA00023125"/>
    </source>
</evidence>
<keyword evidence="3" id="KW-0804">Transcription</keyword>
<evidence type="ECO:0000256" key="3">
    <source>
        <dbReference type="ARBA" id="ARBA00023163"/>
    </source>
</evidence>
<dbReference type="Gene3D" id="1.10.10.10">
    <property type="entry name" value="Winged helix-like DNA-binding domain superfamily/Winged helix DNA-binding domain"/>
    <property type="match status" value="1"/>
</dbReference>
<evidence type="ECO:0000259" key="4">
    <source>
        <dbReference type="PROSITE" id="PS50043"/>
    </source>
</evidence>
<organism evidence="5 6">
    <name type="scientific">Pigmentiphaga soli</name>
    <dbReference type="NCBI Taxonomy" id="1007095"/>
    <lineage>
        <taxon>Bacteria</taxon>
        <taxon>Pseudomonadati</taxon>
        <taxon>Pseudomonadota</taxon>
        <taxon>Betaproteobacteria</taxon>
        <taxon>Burkholderiales</taxon>
        <taxon>Alcaligenaceae</taxon>
        <taxon>Pigmentiphaga</taxon>
    </lineage>
</organism>
<dbReference type="PROSITE" id="PS50043">
    <property type="entry name" value="HTH_LUXR_2"/>
    <property type="match status" value="1"/>
</dbReference>
<dbReference type="RefSeq" id="WP_345251350.1">
    <property type="nucleotide sequence ID" value="NZ_BAABFO010000021.1"/>
</dbReference>
<dbReference type="InterPro" id="IPR000792">
    <property type="entry name" value="Tscrpt_reg_LuxR_C"/>
</dbReference>
<dbReference type="PANTHER" id="PTHR44688:SF16">
    <property type="entry name" value="DNA-BINDING TRANSCRIPTIONAL ACTIVATOR DEVR_DOSR"/>
    <property type="match status" value="1"/>
</dbReference>
<feature type="domain" description="HTH luxR-type" evidence="4">
    <location>
        <begin position="184"/>
        <end position="249"/>
    </location>
</feature>
<dbReference type="PRINTS" id="PR00038">
    <property type="entry name" value="HTHLUXR"/>
</dbReference>
<gene>
    <name evidence="5" type="ORF">GCM10023144_36880</name>
</gene>
<keyword evidence="1" id="KW-0805">Transcription regulation</keyword>
<accession>A0ABP8HGQ2</accession>
<dbReference type="Pfam" id="PF00196">
    <property type="entry name" value="GerE"/>
    <property type="match status" value="1"/>
</dbReference>
<sequence length="251" mass="26869">MTKLTSPCGAGHPATPARVACRPLEALQTLRRLSVASLRSDLPAVVRRFSRALGARHYVFAVVDREEQGRLLWSCDDADWWQPLQPELAAMMARPAASGARPPRRWFGIEPGNDAGASWPGGAGLRFGIALVAEPLRPSNLAAGFALGFGGVAGEPFDYDMLASLACHAAGLVFDAYLRLSAARGPAAVKLSARERECLRWAAVGKTSWETACILEVGERTVNFHLGNAFAKLQVNNKQAAVAQAILRGLI</sequence>
<dbReference type="EMBL" id="BAABFO010000021">
    <property type="protein sequence ID" value="GAA4339072.1"/>
    <property type="molecule type" value="Genomic_DNA"/>
</dbReference>
<dbReference type="Proteomes" id="UP001501671">
    <property type="component" value="Unassembled WGS sequence"/>
</dbReference>
<reference evidence="6" key="1">
    <citation type="journal article" date="2019" name="Int. J. Syst. Evol. Microbiol.">
        <title>The Global Catalogue of Microorganisms (GCM) 10K type strain sequencing project: providing services to taxonomists for standard genome sequencing and annotation.</title>
        <authorList>
            <consortium name="The Broad Institute Genomics Platform"/>
            <consortium name="The Broad Institute Genome Sequencing Center for Infectious Disease"/>
            <person name="Wu L."/>
            <person name="Ma J."/>
        </authorList>
    </citation>
    <scope>NUCLEOTIDE SEQUENCE [LARGE SCALE GENOMIC DNA]</scope>
    <source>
        <strain evidence="6">JCM 17666</strain>
    </source>
</reference>
<dbReference type="InterPro" id="IPR016032">
    <property type="entry name" value="Sig_transdc_resp-reg_C-effctor"/>
</dbReference>
<name>A0ABP8HGQ2_9BURK</name>
<evidence type="ECO:0000313" key="5">
    <source>
        <dbReference type="EMBL" id="GAA4339072.1"/>
    </source>
</evidence>
<evidence type="ECO:0000256" key="1">
    <source>
        <dbReference type="ARBA" id="ARBA00023015"/>
    </source>
</evidence>
<dbReference type="SUPFAM" id="SSF46894">
    <property type="entry name" value="C-terminal effector domain of the bipartite response regulators"/>
    <property type="match status" value="1"/>
</dbReference>